<dbReference type="SUPFAM" id="SSF54928">
    <property type="entry name" value="RNA-binding domain, RBD"/>
    <property type="match status" value="1"/>
</dbReference>
<comment type="subcellular location">
    <subcellularLocation>
        <location evidence="1">Nucleus</location>
    </subcellularLocation>
</comment>
<evidence type="ECO:0000313" key="7">
    <source>
        <dbReference type="EMBL" id="CAL1542992.1"/>
    </source>
</evidence>
<evidence type="ECO:0000313" key="8">
    <source>
        <dbReference type="Proteomes" id="UP001497497"/>
    </source>
</evidence>
<dbReference type="InterPro" id="IPR035979">
    <property type="entry name" value="RBD_domain_sf"/>
</dbReference>
<feature type="domain" description="UPF3" evidence="6">
    <location>
        <begin position="28"/>
        <end position="190"/>
    </location>
</feature>
<proteinExistence type="inferred from homology"/>
<evidence type="ECO:0000259" key="6">
    <source>
        <dbReference type="Pfam" id="PF03467"/>
    </source>
</evidence>
<evidence type="ECO:0000256" key="1">
    <source>
        <dbReference type="ARBA" id="ARBA00004123"/>
    </source>
</evidence>
<name>A0AAV2I840_LYMST</name>
<dbReference type="PANTHER" id="PTHR13112">
    <property type="entry name" value="UPF3 REGULATOR OF NONSENSE TRANSCRIPTS-LIKE PROTEIN"/>
    <property type="match status" value="1"/>
</dbReference>
<feature type="compositionally biased region" description="Basic and acidic residues" evidence="5">
    <location>
        <begin position="385"/>
        <end position="526"/>
    </location>
</feature>
<feature type="compositionally biased region" description="Basic and acidic residues" evidence="5">
    <location>
        <begin position="361"/>
        <end position="375"/>
    </location>
</feature>
<protein>
    <recommendedName>
        <fullName evidence="6">UPF3 domain-containing protein</fullName>
    </recommendedName>
</protein>
<organism evidence="7 8">
    <name type="scientific">Lymnaea stagnalis</name>
    <name type="common">Great pond snail</name>
    <name type="synonym">Helix stagnalis</name>
    <dbReference type="NCBI Taxonomy" id="6523"/>
    <lineage>
        <taxon>Eukaryota</taxon>
        <taxon>Metazoa</taxon>
        <taxon>Spiralia</taxon>
        <taxon>Lophotrochozoa</taxon>
        <taxon>Mollusca</taxon>
        <taxon>Gastropoda</taxon>
        <taxon>Heterobranchia</taxon>
        <taxon>Euthyneura</taxon>
        <taxon>Panpulmonata</taxon>
        <taxon>Hygrophila</taxon>
        <taxon>Lymnaeoidea</taxon>
        <taxon>Lymnaeidae</taxon>
        <taxon>Lymnaea</taxon>
    </lineage>
</organism>
<dbReference type="InterPro" id="IPR005120">
    <property type="entry name" value="UPF3_dom"/>
</dbReference>
<dbReference type="Gene3D" id="3.30.70.330">
    <property type="match status" value="1"/>
</dbReference>
<dbReference type="Pfam" id="PF03467">
    <property type="entry name" value="Smg4_UPF3"/>
    <property type="match status" value="1"/>
</dbReference>
<comment type="caution">
    <text evidence="7">The sequence shown here is derived from an EMBL/GenBank/DDBJ whole genome shotgun (WGS) entry which is preliminary data.</text>
</comment>
<keyword evidence="8" id="KW-1185">Reference proteome</keyword>
<keyword evidence="4" id="KW-0539">Nucleus</keyword>
<dbReference type="GO" id="GO:0000184">
    <property type="term" value="P:nuclear-transcribed mRNA catabolic process, nonsense-mediated decay"/>
    <property type="evidence" value="ECO:0007669"/>
    <property type="project" value="UniProtKB-KW"/>
</dbReference>
<feature type="region of interest" description="Disordered" evidence="5">
    <location>
        <begin position="1"/>
        <end position="30"/>
    </location>
</feature>
<reference evidence="7 8" key="1">
    <citation type="submission" date="2024-04" db="EMBL/GenBank/DDBJ databases">
        <authorList>
            <consortium name="Genoscope - CEA"/>
            <person name="William W."/>
        </authorList>
    </citation>
    <scope>NUCLEOTIDE SEQUENCE [LARGE SCALE GENOMIC DNA]</scope>
</reference>
<gene>
    <name evidence="7" type="ORF">GSLYS_00016526001</name>
</gene>
<dbReference type="InterPro" id="IPR012677">
    <property type="entry name" value="Nucleotide-bd_a/b_plait_sf"/>
</dbReference>
<dbReference type="EMBL" id="CAXITT010000518">
    <property type="protein sequence ID" value="CAL1542992.1"/>
    <property type="molecule type" value="Genomic_DNA"/>
</dbReference>
<dbReference type="GO" id="GO:0003729">
    <property type="term" value="F:mRNA binding"/>
    <property type="evidence" value="ECO:0007669"/>
    <property type="project" value="TreeGrafter"/>
</dbReference>
<dbReference type="Proteomes" id="UP001497497">
    <property type="component" value="Unassembled WGS sequence"/>
</dbReference>
<evidence type="ECO:0000256" key="3">
    <source>
        <dbReference type="ARBA" id="ARBA00023161"/>
    </source>
</evidence>
<dbReference type="FunFam" id="3.30.70.330:FF:000717">
    <property type="entry name" value="regulator of nonsense transcripts 3B"/>
    <property type="match status" value="1"/>
</dbReference>
<dbReference type="InterPro" id="IPR039722">
    <property type="entry name" value="Upf3"/>
</dbReference>
<evidence type="ECO:0000256" key="2">
    <source>
        <dbReference type="ARBA" id="ARBA00005991"/>
    </source>
</evidence>
<sequence length="526" mass="61820">MAQGQISKGDSEVQKSPVEKKKEKDHTPSKVVIRRLPPTLTPEDFVQQVSPLPEYDFFYFVRADMSLGANAFTRAYINFLVPDDIFIFRDKFDGYVFLDSKGGEYPALVEFAPFQKVPKKKPKKVDAKNGIIEQDSDYKKFLENLSKPTEAPPVSLDAMVVEVEAKENIITKSGLLKMSTPLLDYLRKRREERKLNIAKLKEERRRGGGGGGGGRDRDDRKRSGKDDLDRRKSSEKDRVRDRDRDRHRDRNRERDRLRERDRRRDKDSHRSERNKENKDDEKKWHKDGDRTPKTVLRNTERDSQNQDKGGPEKAIPQEREKRDNEKDGAQDRLSEEGKGTRERKSDDIRGKRGLGGGGGKWGEDRRRDDDRDRRGSRGRGMGSDDGGKPYKEGRGYQGYRDDLDSRLQDKDKNRGGGDRYEKGGDRYDKERVNDKYDKERVNDRYDKERVNERYDKERGVDRYDKERGGDRYDKDRGSDRYDKERSGYNSKYRDDRYNYRDKYRDDRGGSGRYRDEQRGGDKDDRR</sequence>
<feature type="region of interest" description="Disordered" evidence="5">
    <location>
        <begin position="197"/>
        <end position="526"/>
    </location>
</feature>
<evidence type="ECO:0000256" key="4">
    <source>
        <dbReference type="ARBA" id="ARBA00023242"/>
    </source>
</evidence>
<dbReference type="GO" id="GO:0005730">
    <property type="term" value="C:nucleolus"/>
    <property type="evidence" value="ECO:0007669"/>
    <property type="project" value="TreeGrafter"/>
</dbReference>
<accession>A0AAV2I840</accession>
<dbReference type="GO" id="GO:0005737">
    <property type="term" value="C:cytoplasm"/>
    <property type="evidence" value="ECO:0007669"/>
    <property type="project" value="TreeGrafter"/>
</dbReference>
<dbReference type="PANTHER" id="PTHR13112:SF0">
    <property type="entry name" value="FI21285P1"/>
    <property type="match status" value="1"/>
</dbReference>
<comment type="similarity">
    <text evidence="2">Belongs to the RENT3 family.</text>
</comment>
<evidence type="ECO:0000256" key="5">
    <source>
        <dbReference type="SAM" id="MobiDB-lite"/>
    </source>
</evidence>
<feature type="non-terminal residue" evidence="7">
    <location>
        <position position="526"/>
    </location>
</feature>
<keyword evidence="3" id="KW-0866">Nonsense-mediated mRNA decay</keyword>
<feature type="compositionally biased region" description="Basic and acidic residues" evidence="5">
    <location>
        <begin position="214"/>
        <end position="350"/>
    </location>
</feature>
<dbReference type="AlphaFoldDB" id="A0AAV2I840"/>
<dbReference type="GO" id="GO:0045727">
    <property type="term" value="P:positive regulation of translation"/>
    <property type="evidence" value="ECO:0007669"/>
    <property type="project" value="TreeGrafter"/>
</dbReference>
<feature type="compositionally biased region" description="Basic and acidic residues" evidence="5">
    <location>
        <begin position="9"/>
        <end position="28"/>
    </location>
</feature>
<dbReference type="CDD" id="cd12455">
    <property type="entry name" value="RRM_like_Smg4_UPF3"/>
    <property type="match status" value="1"/>
</dbReference>
<feature type="compositionally biased region" description="Basic and acidic residues" evidence="5">
    <location>
        <begin position="197"/>
        <end position="206"/>
    </location>
</feature>